<dbReference type="GeneID" id="36569793"/>
<feature type="region of interest" description="Disordered" evidence="1">
    <location>
        <begin position="62"/>
        <end position="83"/>
    </location>
</feature>
<evidence type="ECO:0000313" key="3">
    <source>
        <dbReference type="Proteomes" id="UP000241818"/>
    </source>
</evidence>
<dbReference type="Proteomes" id="UP000241818">
    <property type="component" value="Unassembled WGS sequence"/>
</dbReference>
<protein>
    <submittedName>
        <fullName evidence="2">Uncharacterized protein</fullName>
    </submittedName>
</protein>
<dbReference type="STRING" id="857342.A0A2T3B674"/>
<feature type="region of interest" description="Disordered" evidence="1">
    <location>
        <begin position="1"/>
        <end position="31"/>
    </location>
</feature>
<evidence type="ECO:0000256" key="1">
    <source>
        <dbReference type="SAM" id="MobiDB-lite"/>
    </source>
</evidence>
<dbReference type="EMBL" id="KZ679009">
    <property type="protein sequence ID" value="PSS22241.1"/>
    <property type="molecule type" value="Genomic_DNA"/>
</dbReference>
<dbReference type="PANTHER" id="PTHR40788:SF2">
    <property type="entry name" value="CLR5 DOMAIN-CONTAINING PROTEIN"/>
    <property type="match status" value="1"/>
</dbReference>
<feature type="compositionally biased region" description="Acidic residues" evidence="1">
    <location>
        <begin position="1"/>
        <end position="10"/>
    </location>
</feature>
<reference evidence="2 3" key="1">
    <citation type="journal article" date="2018" name="New Phytol.">
        <title>Comparative genomics and transcriptomics depict ericoid mycorrhizal fungi as versatile saprotrophs and plant mutualists.</title>
        <authorList>
            <person name="Martino E."/>
            <person name="Morin E."/>
            <person name="Grelet G.A."/>
            <person name="Kuo A."/>
            <person name="Kohler A."/>
            <person name="Daghino S."/>
            <person name="Barry K.W."/>
            <person name="Cichocki N."/>
            <person name="Clum A."/>
            <person name="Dockter R.B."/>
            <person name="Hainaut M."/>
            <person name="Kuo R.C."/>
            <person name="LaButti K."/>
            <person name="Lindahl B.D."/>
            <person name="Lindquist E.A."/>
            <person name="Lipzen A."/>
            <person name="Khouja H.R."/>
            <person name="Magnuson J."/>
            <person name="Murat C."/>
            <person name="Ohm R.A."/>
            <person name="Singer S.W."/>
            <person name="Spatafora J.W."/>
            <person name="Wang M."/>
            <person name="Veneault-Fourrey C."/>
            <person name="Henrissat B."/>
            <person name="Grigoriev I.V."/>
            <person name="Martin F.M."/>
            <person name="Perotto S."/>
        </authorList>
    </citation>
    <scope>NUCLEOTIDE SEQUENCE [LARGE SCALE GENOMIC DNA]</scope>
    <source>
        <strain evidence="2 3">ATCC 22711</strain>
    </source>
</reference>
<dbReference type="OrthoDB" id="2922289at2759"/>
<dbReference type="RefSeq" id="XP_024722396.1">
    <property type="nucleotide sequence ID" value="XM_024861712.1"/>
</dbReference>
<dbReference type="AlphaFoldDB" id="A0A2T3B674"/>
<sequence>MNGDESDENTPETPPEALDPSSDPEQPPPLTRFQELALSRAMATNTTPNIVQADHMNAGASGADAQRFPFSSGLGPSKPSPAPTVAEVRQLAHDLAKSIFSDFAQLKEVVENYEDKLRKRWESKTRGHKALILLEAWPNMAFSHRPDFEAFLQNNSGKYVQGKTQFKDAYMWPQINLEDLTYGRTLLLYIDSRGRHAPQTFVYADWASCFLGRRTNSIPPGPLLKSHTMFLDGRTAIRYGRLVAWDEDAEAHNQLISGSGFLTVKGLMILEIQQRIMKFLVKCCQIILSDLTTSFVHPAPTRPFTSAPKTKLNVIAAEAPYRIPTNSDFGRLEKVFLARRAAAEDHICALRTHPGYFANALVQRRQHRFELLLDESGGRHPHLDSPSFWDCIISELIQFSYADLFIWDLAWIQLRNVLHLNREYSEVISPKKKLPDEYMEAILTLRYTLKTAEEQLISELARQVPYSPAYRSMHSRLDSDPLARFKPDMDAIKKDVVMGFFEIIYDRTKARFFNLLDVMDELERAVEAEPKHKEMISPYLGGMIGDLGIVARALHELDIYQPWASGIEFIGKKKIGEIDKIAHIFVSSKGHLFQGVPDITLASVGIPFDGKFFYPSDEPRTKLTTERMQLSEQNLETFWETFRQQFLQKNKICFFQEFEYLFLKKPIAEQEEDPLETVKVNSRALKTFKKLFYAASQSDPVGDTPWKDFVYAMSAMGYEAEKLHGGLWQFNHTVPNTWPSIHFYQPHDKIPLRDMMVWGWRLNREYGWNGAMFTLDVDLKMKDLKISS</sequence>
<organism evidence="2 3">
    <name type="scientific">Amorphotheca resinae ATCC 22711</name>
    <dbReference type="NCBI Taxonomy" id="857342"/>
    <lineage>
        <taxon>Eukaryota</taxon>
        <taxon>Fungi</taxon>
        <taxon>Dikarya</taxon>
        <taxon>Ascomycota</taxon>
        <taxon>Pezizomycotina</taxon>
        <taxon>Leotiomycetes</taxon>
        <taxon>Helotiales</taxon>
        <taxon>Amorphothecaceae</taxon>
        <taxon>Amorphotheca</taxon>
    </lineage>
</organism>
<evidence type="ECO:0000313" key="2">
    <source>
        <dbReference type="EMBL" id="PSS22241.1"/>
    </source>
</evidence>
<gene>
    <name evidence="2" type="ORF">M430DRAFT_118547</name>
</gene>
<dbReference type="InParanoid" id="A0A2T3B674"/>
<dbReference type="PANTHER" id="PTHR40788">
    <property type="entry name" value="CLR5 DOMAIN-CONTAINING PROTEIN-RELATED"/>
    <property type="match status" value="1"/>
</dbReference>
<keyword evidence="3" id="KW-1185">Reference proteome</keyword>
<accession>A0A2T3B674</accession>
<proteinExistence type="predicted"/>
<name>A0A2T3B674_AMORE</name>